<reference evidence="4 5" key="1">
    <citation type="submission" date="2015-06" db="EMBL/GenBank/DDBJ databases">
        <title>Talaromyces atroroseus IBT 11181 draft genome.</title>
        <authorList>
            <person name="Rasmussen K.B."/>
            <person name="Rasmussen S."/>
            <person name="Petersen B."/>
            <person name="Sicheritz-Ponten T."/>
            <person name="Mortensen U.H."/>
            <person name="Thrane U."/>
        </authorList>
    </citation>
    <scope>NUCLEOTIDE SEQUENCE [LARGE SCALE GENOMIC DNA]</scope>
    <source>
        <strain evidence="4 5">IBT 11181</strain>
    </source>
</reference>
<dbReference type="SUPFAM" id="SSF110857">
    <property type="entry name" value="Gamma-glutamyl cyclotransferase-like"/>
    <property type="match status" value="1"/>
</dbReference>
<dbReference type="CDD" id="cd06661">
    <property type="entry name" value="GGCT_like"/>
    <property type="match status" value="1"/>
</dbReference>
<evidence type="ECO:0000256" key="2">
    <source>
        <dbReference type="ARBA" id="ARBA00023239"/>
    </source>
</evidence>
<keyword evidence="2" id="KW-0456">Lyase</keyword>
<dbReference type="Gene3D" id="3.10.490.10">
    <property type="entry name" value="Gamma-glutamyl cyclotransferase-like"/>
    <property type="match status" value="1"/>
</dbReference>
<dbReference type="RefSeq" id="XP_020121026.1">
    <property type="nucleotide sequence ID" value="XM_020265865.1"/>
</dbReference>
<sequence length="220" mass="25235">MAEEIPTEFRPRPDTESRPLYFAYGSNLSYGQMRQRCTHAPGHSATPRALARLDGWKWIICDRGYANVIPPAELRIGEFQRVWADSPATEKGDTVYGLLYDMAVEDEMLLDRYEDVDYAAPVGKEDKVALSMRPRKQGRGDYTKWYVPAVVEQWFGKEKGPDVTTVLVYIDEECVREGRPRDEYIARMNRGIVEAQSLGLPTAWTDDVLRKFIPKRPIDV</sequence>
<dbReference type="EMBL" id="LFMY01000004">
    <property type="protein sequence ID" value="OKL60905.1"/>
    <property type="molecule type" value="Genomic_DNA"/>
</dbReference>
<protein>
    <recommendedName>
        <fullName evidence="1">gamma-glutamylcyclotransferase</fullName>
        <ecNumber evidence="1">4.3.2.9</ecNumber>
    </recommendedName>
</protein>
<accession>A0A225B252</accession>
<evidence type="ECO:0000313" key="4">
    <source>
        <dbReference type="EMBL" id="OKL60905.1"/>
    </source>
</evidence>
<dbReference type="InterPro" id="IPR013024">
    <property type="entry name" value="GGCT-like"/>
</dbReference>
<dbReference type="STRING" id="1441469.A0A225B252"/>
<organism evidence="4 5">
    <name type="scientific">Talaromyces atroroseus</name>
    <dbReference type="NCBI Taxonomy" id="1441469"/>
    <lineage>
        <taxon>Eukaryota</taxon>
        <taxon>Fungi</taxon>
        <taxon>Dikarya</taxon>
        <taxon>Ascomycota</taxon>
        <taxon>Pezizomycotina</taxon>
        <taxon>Eurotiomycetes</taxon>
        <taxon>Eurotiomycetidae</taxon>
        <taxon>Eurotiales</taxon>
        <taxon>Trichocomaceae</taxon>
        <taxon>Talaromyces</taxon>
        <taxon>Talaromyces sect. Trachyspermi</taxon>
    </lineage>
</organism>
<dbReference type="EC" id="4.3.2.9" evidence="1"/>
<dbReference type="AlphaFoldDB" id="A0A225B252"/>
<evidence type="ECO:0000313" key="5">
    <source>
        <dbReference type="Proteomes" id="UP000214365"/>
    </source>
</evidence>
<evidence type="ECO:0000256" key="3">
    <source>
        <dbReference type="PIRSR" id="PIRSR617939-2"/>
    </source>
</evidence>
<feature type="binding site" evidence="3">
    <location>
        <begin position="21"/>
        <end position="26"/>
    </location>
    <ligand>
        <name>substrate</name>
    </ligand>
</feature>
<keyword evidence="5" id="KW-1185">Reference proteome</keyword>
<dbReference type="OrthoDB" id="2924818at2759"/>
<comment type="caution">
    <text evidence="4">The sequence shown here is derived from an EMBL/GenBank/DDBJ whole genome shotgun (WGS) entry which is preliminary data.</text>
</comment>
<gene>
    <name evidence="4" type="ORF">UA08_03120</name>
</gene>
<dbReference type="PANTHER" id="PTHR12935:SF0">
    <property type="entry name" value="GAMMA-GLUTAMYLCYCLOTRANSFERASE"/>
    <property type="match status" value="1"/>
</dbReference>
<proteinExistence type="predicted"/>
<dbReference type="PANTHER" id="PTHR12935">
    <property type="entry name" value="GAMMA-GLUTAMYLCYCLOTRANSFERASE"/>
    <property type="match status" value="1"/>
</dbReference>
<name>A0A225B252_TALAT</name>
<evidence type="ECO:0000256" key="1">
    <source>
        <dbReference type="ARBA" id="ARBA00012346"/>
    </source>
</evidence>
<dbReference type="GeneID" id="31002875"/>
<dbReference type="InterPro" id="IPR017939">
    <property type="entry name" value="G-Glutamylcylcotransferase"/>
</dbReference>
<dbReference type="InterPro" id="IPR036568">
    <property type="entry name" value="GGCT-like_sf"/>
</dbReference>
<dbReference type="Proteomes" id="UP000214365">
    <property type="component" value="Unassembled WGS sequence"/>
</dbReference>
<dbReference type="GO" id="GO:0003839">
    <property type="term" value="F:gamma-glutamylcyclotransferase activity"/>
    <property type="evidence" value="ECO:0007669"/>
    <property type="project" value="UniProtKB-EC"/>
</dbReference>